<organism evidence="1 2">
    <name type="scientific">Rhamnusium bicolor</name>
    <dbReference type="NCBI Taxonomy" id="1586634"/>
    <lineage>
        <taxon>Eukaryota</taxon>
        <taxon>Metazoa</taxon>
        <taxon>Ecdysozoa</taxon>
        <taxon>Arthropoda</taxon>
        <taxon>Hexapoda</taxon>
        <taxon>Insecta</taxon>
        <taxon>Pterygota</taxon>
        <taxon>Neoptera</taxon>
        <taxon>Endopterygota</taxon>
        <taxon>Coleoptera</taxon>
        <taxon>Polyphaga</taxon>
        <taxon>Cucujiformia</taxon>
        <taxon>Chrysomeloidea</taxon>
        <taxon>Cerambycidae</taxon>
        <taxon>Lepturinae</taxon>
        <taxon>Rhagiini</taxon>
        <taxon>Rhamnusium</taxon>
    </lineage>
</organism>
<reference evidence="1" key="1">
    <citation type="journal article" date="2023" name="Insect Mol. Biol.">
        <title>Genome sequencing provides insights into the evolution of gene families encoding plant cell wall-degrading enzymes in longhorned beetles.</title>
        <authorList>
            <person name="Shin N.R."/>
            <person name="Okamura Y."/>
            <person name="Kirsch R."/>
            <person name="Pauchet Y."/>
        </authorList>
    </citation>
    <scope>NUCLEOTIDE SEQUENCE</scope>
    <source>
        <strain evidence="1">RBIC_L_NR</strain>
    </source>
</reference>
<sequence>MASIGNIEQIKGNAEEFETYVERIDHLFKVNAVTEDMKVSMFITLAGSEVYKTLRNLAAPRTATELTYA</sequence>
<comment type="caution">
    <text evidence="1">The sequence shown here is derived from an EMBL/GenBank/DDBJ whole genome shotgun (WGS) entry which is preliminary data.</text>
</comment>
<gene>
    <name evidence="1" type="ORF">NQ314_017903</name>
</gene>
<dbReference type="Proteomes" id="UP001162156">
    <property type="component" value="Unassembled WGS sequence"/>
</dbReference>
<dbReference type="EMBL" id="JANEYF010005019">
    <property type="protein sequence ID" value="KAJ8929409.1"/>
    <property type="molecule type" value="Genomic_DNA"/>
</dbReference>
<proteinExistence type="predicted"/>
<evidence type="ECO:0000313" key="2">
    <source>
        <dbReference type="Proteomes" id="UP001162156"/>
    </source>
</evidence>
<name>A0AAV8WRP5_9CUCU</name>
<dbReference type="AlphaFoldDB" id="A0AAV8WRP5"/>
<accession>A0AAV8WRP5</accession>
<evidence type="ECO:0000313" key="1">
    <source>
        <dbReference type="EMBL" id="KAJ8929409.1"/>
    </source>
</evidence>
<keyword evidence="2" id="KW-1185">Reference proteome</keyword>
<protein>
    <submittedName>
        <fullName evidence="1">Uncharacterized protein</fullName>
    </submittedName>
</protein>